<organism evidence="1 2">
    <name type="scientific">Chryseobacterium indicum</name>
    <dbReference type="NCBI Taxonomy" id="2766954"/>
    <lineage>
        <taxon>Bacteria</taxon>
        <taxon>Pseudomonadati</taxon>
        <taxon>Bacteroidota</taxon>
        <taxon>Flavobacteriia</taxon>
        <taxon>Flavobacteriales</taxon>
        <taxon>Weeksellaceae</taxon>
        <taxon>Chryseobacterium group</taxon>
        <taxon>Chryseobacterium</taxon>
    </lineage>
</organism>
<protein>
    <submittedName>
        <fullName evidence="1">Uncharacterized protein</fullName>
    </submittedName>
</protein>
<sequence length="233" mass="27504">MENINFYFDVYSIDELGEFLELHNSIYFENKYLKNARKEVDLILNEIGEWGENDFLIISFENNNSEIIYEGKLFKNGQWDDLVDNSLIDNYKFKLVYQSDKFTFEDNGLETIENWDEILDNFLEFEKLESTSQSKVLKTYSQFYHWYYLPEKEIFAPSKFLGYKNRTITSYNSSGTGGATQIALSKFFTKISKDSEEFKILYNKLKQISKNKYIKDLSSQILEGKGGIYIPIK</sequence>
<dbReference type="RefSeq" id="WP_235130417.1">
    <property type="nucleotide sequence ID" value="NZ_JACSGT010000001.1"/>
</dbReference>
<keyword evidence="2" id="KW-1185">Reference proteome</keyword>
<evidence type="ECO:0000313" key="2">
    <source>
        <dbReference type="Proteomes" id="UP001430374"/>
    </source>
</evidence>
<reference evidence="1" key="1">
    <citation type="submission" date="2021-08" db="EMBL/GenBank/DDBJ databases">
        <title>Complete genome sequence of Chryseobacterium sp strain PS-8.</title>
        <authorList>
            <person name="Das S.K."/>
        </authorList>
    </citation>
    <scope>NUCLEOTIDE SEQUENCE</scope>
    <source>
        <strain evidence="1">PS-8</strain>
    </source>
</reference>
<accession>A0ABS9C384</accession>
<comment type="caution">
    <text evidence="1">The sequence shown here is derived from an EMBL/GenBank/DDBJ whole genome shotgun (WGS) entry which is preliminary data.</text>
</comment>
<dbReference type="Proteomes" id="UP001430374">
    <property type="component" value="Unassembled WGS sequence"/>
</dbReference>
<dbReference type="EMBL" id="JACSGT010000001">
    <property type="protein sequence ID" value="MCF2218708.1"/>
    <property type="molecule type" value="Genomic_DNA"/>
</dbReference>
<gene>
    <name evidence="1" type="ORF">H9Q08_05265</name>
</gene>
<name>A0ABS9C384_9FLAO</name>
<proteinExistence type="predicted"/>
<evidence type="ECO:0000313" key="1">
    <source>
        <dbReference type="EMBL" id="MCF2218708.1"/>
    </source>
</evidence>